<dbReference type="GO" id="GO:0042910">
    <property type="term" value="F:xenobiotic transmembrane transporter activity"/>
    <property type="evidence" value="ECO:0007669"/>
    <property type="project" value="InterPro"/>
</dbReference>
<reference evidence="7" key="1">
    <citation type="submission" date="2021-01" db="EMBL/GenBank/DDBJ databases">
        <authorList>
            <person name="Corre E."/>
            <person name="Pelletier E."/>
            <person name="Niang G."/>
            <person name="Scheremetjew M."/>
            <person name="Finn R."/>
            <person name="Kale V."/>
            <person name="Holt S."/>
            <person name="Cochrane G."/>
            <person name="Meng A."/>
            <person name="Brown T."/>
            <person name="Cohen L."/>
        </authorList>
    </citation>
    <scope>NUCLEOTIDE SEQUENCE</scope>
    <source>
        <strain evidence="7">CCMP1374</strain>
    </source>
</reference>
<accession>A0A7S0ECV6</accession>
<feature type="transmembrane region" description="Helical" evidence="6">
    <location>
        <begin position="526"/>
        <end position="547"/>
    </location>
</feature>
<evidence type="ECO:0000256" key="6">
    <source>
        <dbReference type="SAM" id="Phobius"/>
    </source>
</evidence>
<keyword evidence="5 6" id="KW-0472">Membrane</keyword>
<feature type="transmembrane region" description="Helical" evidence="6">
    <location>
        <begin position="263"/>
        <end position="283"/>
    </location>
</feature>
<evidence type="ECO:0000256" key="4">
    <source>
        <dbReference type="ARBA" id="ARBA00022989"/>
    </source>
</evidence>
<proteinExistence type="inferred from homology"/>
<comment type="subcellular location">
    <subcellularLocation>
        <location evidence="1">Membrane</location>
        <topology evidence="1">Multi-pass membrane protein</topology>
    </subcellularLocation>
</comment>
<dbReference type="InterPro" id="IPR002528">
    <property type="entry name" value="MATE_fam"/>
</dbReference>
<evidence type="ECO:0008006" key="8">
    <source>
        <dbReference type="Google" id="ProtNLM"/>
    </source>
</evidence>
<sequence>MLALLCTPALAVHNFRPTLLRPRAPHLRTAALRPACIALDPDLQPTESPDEAVTGFSKLPEIPDVIVVSEDVEGASEAPQFMLVGPPGQDFPFIVDFPPLAEPEVGDREPVQDFLEGVVKEFIQDSPTMFLDDPPTITPPTMFLDDSPSPEELPLGEEATRLAKIEKARHPALPSAGELARFCLPTLGIWLAPPFLSLIDTSVVGMHCSISSLAALAPSTKLCDYLSYMCTALGVATTNIAAERFAQNEPEQAKRVVGGSMTIALVVGIVMAAGVRFTALPVLRAMIGPAMANGPVLAAATEYTVIRALGFPAALLTLVLQAAFLASKDALSPLLAVPLSALTNLVLDLFLVGSLGLGTAGAAWGTVASLYVNGFTLLAMWHVKARTLGEATPLFTLPSRAEMQKLLVFIVPMLVALCSRVSMGLSITLSATALGTVALASNQVVESVYWLFCPIGEAISLCMQTYMPSVLAARRRAGAQMRATCERTSLVAALVAGAAAGLAVVIRPGLFTTSGAVAGSMAKTAPLLAASIFTFTRMCGLEGIMIARKQMKQLAITHAAISLVSIVALRRATRTAGCGLQHVWGLIVLLNAARHVIFRQTVLRSEAADALEEAAGIAQVVPNIAETHPHML</sequence>
<evidence type="ECO:0000256" key="5">
    <source>
        <dbReference type="ARBA" id="ARBA00023136"/>
    </source>
</evidence>
<dbReference type="PANTHER" id="PTHR42893">
    <property type="entry name" value="PROTEIN DETOXIFICATION 44, CHLOROPLASTIC-RELATED"/>
    <property type="match status" value="1"/>
</dbReference>
<keyword evidence="4 6" id="KW-1133">Transmembrane helix</keyword>
<comment type="similarity">
    <text evidence="2">Belongs to the multi antimicrobial extrusion (MATE) (TC 2.A.66.1) family.</text>
</comment>
<dbReference type="AlphaFoldDB" id="A0A7S0ECV6"/>
<feature type="transmembrane region" description="Helical" evidence="6">
    <location>
        <begin position="447"/>
        <end position="467"/>
    </location>
</feature>
<feature type="transmembrane region" description="Helical" evidence="6">
    <location>
        <begin position="488"/>
        <end position="506"/>
    </location>
</feature>
<dbReference type="GO" id="GO:0015297">
    <property type="term" value="F:antiporter activity"/>
    <property type="evidence" value="ECO:0007669"/>
    <property type="project" value="InterPro"/>
</dbReference>
<gene>
    <name evidence="7" type="ORF">PANT1444_LOCUS6454</name>
</gene>
<evidence type="ECO:0000313" key="7">
    <source>
        <dbReference type="EMBL" id="CAD8480111.1"/>
    </source>
</evidence>
<dbReference type="GO" id="GO:0016020">
    <property type="term" value="C:membrane"/>
    <property type="evidence" value="ECO:0007669"/>
    <property type="project" value="UniProtKB-SubCell"/>
</dbReference>
<evidence type="ECO:0000256" key="2">
    <source>
        <dbReference type="ARBA" id="ARBA00010199"/>
    </source>
</evidence>
<dbReference type="EMBL" id="HBEP01011498">
    <property type="protein sequence ID" value="CAD8480111.1"/>
    <property type="molecule type" value="Transcribed_RNA"/>
</dbReference>
<protein>
    <recommendedName>
        <fullName evidence="8">Protein DETOXIFICATION</fullName>
    </recommendedName>
</protein>
<dbReference type="PANTHER" id="PTHR42893:SF9">
    <property type="entry name" value="PROTEIN DETOXIFICATION 46, CHLOROPLASTIC"/>
    <property type="match status" value="1"/>
</dbReference>
<keyword evidence="3 6" id="KW-0812">Transmembrane</keyword>
<dbReference type="Pfam" id="PF01554">
    <property type="entry name" value="MatE"/>
    <property type="match status" value="1"/>
</dbReference>
<evidence type="ECO:0000256" key="3">
    <source>
        <dbReference type="ARBA" id="ARBA00022692"/>
    </source>
</evidence>
<feature type="transmembrane region" description="Helical" evidence="6">
    <location>
        <begin position="406"/>
        <end position="427"/>
    </location>
</feature>
<evidence type="ECO:0000256" key="1">
    <source>
        <dbReference type="ARBA" id="ARBA00004141"/>
    </source>
</evidence>
<feature type="transmembrane region" description="Helical" evidence="6">
    <location>
        <begin position="303"/>
        <end position="327"/>
    </location>
</feature>
<organism evidence="7">
    <name type="scientific">Phaeocystis antarctica</name>
    <dbReference type="NCBI Taxonomy" id="33657"/>
    <lineage>
        <taxon>Eukaryota</taxon>
        <taxon>Haptista</taxon>
        <taxon>Haptophyta</taxon>
        <taxon>Prymnesiophyceae</taxon>
        <taxon>Phaeocystales</taxon>
        <taxon>Phaeocystaceae</taxon>
        <taxon>Phaeocystis</taxon>
    </lineage>
</organism>
<dbReference type="InterPro" id="IPR044644">
    <property type="entry name" value="DinF-like"/>
</dbReference>
<name>A0A7S0ECV6_9EUKA</name>